<dbReference type="EMBL" id="CP036263">
    <property type="protein sequence ID" value="QDT00715.1"/>
    <property type="molecule type" value="Genomic_DNA"/>
</dbReference>
<name>A0A517N0Q2_9BACT</name>
<dbReference type="EC" id="1.1.1.18" evidence="3"/>
<sequence>MSKRPSQIPLSRGVSRRSFVKQAALASGATALGAPFALADEQGKVAPSERINLGFIGLGGMGSHHLQWFSQQPDVQIAAVCDVDASRVAAAKESLKINDEQTYSDFRELVSSDSIDAVLIATPDHWHGLAAIAAARAGKAIYCEKPLTNSIGEGRSLCKAVEAHNVVLQTGSHERSNPGAGVAKKLIAEGRFGKIHTVRIQLPTDEPHLQSVKDFQGTPPATDVPEGLDYNFWLGYTPEVPYTEKRCHFWWRFISSYGGGEMTDRGCHVIDLAQYILNNDATGPTKIEATGTPAAEDCLYDACLDFKFENHWADGLKMIGNNEGPRGVWFEGSEGKLFVAVHGAELTAEPASLLQGVEVPKEPPYAKHRREFLEAIKTGSPVVAPAEAGHRTATICHLNNIALRLGRGFDWDPTTERSNDDEVSALLTPEMRAPWSL</sequence>
<dbReference type="InterPro" id="IPR043906">
    <property type="entry name" value="Gfo/Idh/MocA_OxRdtase_bact_C"/>
</dbReference>
<evidence type="ECO:0000313" key="3">
    <source>
        <dbReference type="EMBL" id="QDT00715.1"/>
    </source>
</evidence>
<dbReference type="PANTHER" id="PTHR43818">
    <property type="entry name" value="BCDNA.GH03377"/>
    <property type="match status" value="1"/>
</dbReference>
<dbReference type="PANTHER" id="PTHR43818:SF5">
    <property type="entry name" value="OXIDOREDUCTASE FAMILY PROTEIN"/>
    <property type="match status" value="1"/>
</dbReference>
<dbReference type="GO" id="GO:0000166">
    <property type="term" value="F:nucleotide binding"/>
    <property type="evidence" value="ECO:0007669"/>
    <property type="project" value="InterPro"/>
</dbReference>
<dbReference type="InterPro" id="IPR036291">
    <property type="entry name" value="NAD(P)-bd_dom_sf"/>
</dbReference>
<dbReference type="AlphaFoldDB" id="A0A517N0Q2"/>
<gene>
    <name evidence="3" type="primary">iolG_10</name>
    <name evidence="3" type="ORF">HG15A2_40550</name>
</gene>
<evidence type="ECO:0000259" key="1">
    <source>
        <dbReference type="Pfam" id="PF01408"/>
    </source>
</evidence>
<dbReference type="SUPFAM" id="SSF55347">
    <property type="entry name" value="Glyceraldehyde-3-phosphate dehydrogenase-like, C-terminal domain"/>
    <property type="match status" value="1"/>
</dbReference>
<dbReference type="InterPro" id="IPR006311">
    <property type="entry name" value="TAT_signal"/>
</dbReference>
<dbReference type="KEGG" id="amob:HG15A2_40550"/>
<dbReference type="InterPro" id="IPR000683">
    <property type="entry name" value="Gfo/Idh/MocA-like_OxRdtase_N"/>
</dbReference>
<proteinExistence type="predicted"/>
<keyword evidence="3" id="KW-0560">Oxidoreductase</keyword>
<dbReference type="GO" id="GO:0050112">
    <property type="term" value="F:inositol 2-dehydrogenase (NAD+) activity"/>
    <property type="evidence" value="ECO:0007669"/>
    <property type="project" value="UniProtKB-EC"/>
</dbReference>
<organism evidence="3 4">
    <name type="scientific">Adhaeretor mobilis</name>
    <dbReference type="NCBI Taxonomy" id="1930276"/>
    <lineage>
        <taxon>Bacteria</taxon>
        <taxon>Pseudomonadati</taxon>
        <taxon>Planctomycetota</taxon>
        <taxon>Planctomycetia</taxon>
        <taxon>Pirellulales</taxon>
        <taxon>Lacipirellulaceae</taxon>
        <taxon>Adhaeretor</taxon>
    </lineage>
</organism>
<dbReference type="Pfam" id="PF19051">
    <property type="entry name" value="GFO_IDH_MocA_C2"/>
    <property type="match status" value="1"/>
</dbReference>
<dbReference type="Gene3D" id="3.30.360.10">
    <property type="entry name" value="Dihydrodipicolinate Reductase, domain 2"/>
    <property type="match status" value="1"/>
</dbReference>
<dbReference type="Proteomes" id="UP000319852">
    <property type="component" value="Chromosome"/>
</dbReference>
<feature type="domain" description="Gfo/Idh/MocA-like oxidoreductase bacterial type C-terminal" evidence="2">
    <location>
        <begin position="220"/>
        <end position="436"/>
    </location>
</feature>
<keyword evidence="4" id="KW-1185">Reference proteome</keyword>
<dbReference type="Gene3D" id="3.40.50.720">
    <property type="entry name" value="NAD(P)-binding Rossmann-like Domain"/>
    <property type="match status" value="1"/>
</dbReference>
<dbReference type="PROSITE" id="PS51318">
    <property type="entry name" value="TAT"/>
    <property type="match status" value="1"/>
</dbReference>
<dbReference type="OrthoDB" id="9788246at2"/>
<dbReference type="InterPro" id="IPR050463">
    <property type="entry name" value="Gfo/Idh/MocA_oxidrdct_glycsds"/>
</dbReference>
<dbReference type="SUPFAM" id="SSF51735">
    <property type="entry name" value="NAD(P)-binding Rossmann-fold domains"/>
    <property type="match status" value="1"/>
</dbReference>
<reference evidence="3 4" key="1">
    <citation type="submission" date="2019-02" db="EMBL/GenBank/DDBJ databases">
        <title>Deep-cultivation of Planctomycetes and their phenomic and genomic characterization uncovers novel biology.</title>
        <authorList>
            <person name="Wiegand S."/>
            <person name="Jogler M."/>
            <person name="Boedeker C."/>
            <person name="Pinto D."/>
            <person name="Vollmers J."/>
            <person name="Rivas-Marin E."/>
            <person name="Kohn T."/>
            <person name="Peeters S.H."/>
            <person name="Heuer A."/>
            <person name="Rast P."/>
            <person name="Oberbeckmann S."/>
            <person name="Bunk B."/>
            <person name="Jeske O."/>
            <person name="Meyerdierks A."/>
            <person name="Storesund J.E."/>
            <person name="Kallscheuer N."/>
            <person name="Luecker S."/>
            <person name="Lage O.M."/>
            <person name="Pohl T."/>
            <person name="Merkel B.J."/>
            <person name="Hornburger P."/>
            <person name="Mueller R.-W."/>
            <person name="Bruemmer F."/>
            <person name="Labrenz M."/>
            <person name="Spormann A.M."/>
            <person name="Op den Camp H."/>
            <person name="Overmann J."/>
            <person name="Amann R."/>
            <person name="Jetten M.S.M."/>
            <person name="Mascher T."/>
            <person name="Medema M.H."/>
            <person name="Devos D.P."/>
            <person name="Kaster A.-K."/>
            <person name="Ovreas L."/>
            <person name="Rohde M."/>
            <person name="Galperin M.Y."/>
            <person name="Jogler C."/>
        </authorList>
    </citation>
    <scope>NUCLEOTIDE SEQUENCE [LARGE SCALE GENOMIC DNA]</scope>
    <source>
        <strain evidence="3 4">HG15A2</strain>
    </source>
</reference>
<protein>
    <submittedName>
        <fullName evidence="3">Inositol 2-dehydrogenase</fullName>
        <ecNumber evidence="3">1.1.1.18</ecNumber>
    </submittedName>
</protein>
<feature type="domain" description="Gfo/Idh/MocA-like oxidoreductase N-terminal" evidence="1">
    <location>
        <begin position="51"/>
        <end position="171"/>
    </location>
</feature>
<dbReference type="RefSeq" id="WP_145062395.1">
    <property type="nucleotide sequence ID" value="NZ_CP036263.1"/>
</dbReference>
<evidence type="ECO:0000259" key="2">
    <source>
        <dbReference type="Pfam" id="PF19051"/>
    </source>
</evidence>
<dbReference type="Pfam" id="PF01408">
    <property type="entry name" value="GFO_IDH_MocA"/>
    <property type="match status" value="1"/>
</dbReference>
<evidence type="ECO:0000313" key="4">
    <source>
        <dbReference type="Proteomes" id="UP000319852"/>
    </source>
</evidence>
<accession>A0A517N0Q2</accession>